<dbReference type="InterPro" id="IPR000683">
    <property type="entry name" value="Gfo/Idh/MocA-like_OxRdtase_N"/>
</dbReference>
<organism evidence="3">
    <name type="scientific">Streptomyces sp. R35</name>
    <dbReference type="NCBI Taxonomy" id="3238630"/>
    <lineage>
        <taxon>Bacteria</taxon>
        <taxon>Bacillati</taxon>
        <taxon>Actinomycetota</taxon>
        <taxon>Actinomycetes</taxon>
        <taxon>Kitasatosporales</taxon>
        <taxon>Streptomycetaceae</taxon>
        <taxon>Streptomyces</taxon>
    </lineage>
</organism>
<gene>
    <name evidence="3" type="ORF">AB5J50_41005</name>
</gene>
<dbReference type="InterPro" id="IPR055080">
    <property type="entry name" value="Gal80p-like_C"/>
</dbReference>
<dbReference type="InterPro" id="IPR051317">
    <property type="entry name" value="Gfo/Idh/MocA_oxidoreduct"/>
</dbReference>
<dbReference type="PANTHER" id="PTHR43708">
    <property type="entry name" value="CONSERVED EXPRESSED OXIDOREDUCTASE (EUROFUNG)"/>
    <property type="match status" value="1"/>
</dbReference>
<dbReference type="AlphaFoldDB" id="A0AB39SGZ9"/>
<name>A0AB39SGZ9_9ACTN</name>
<feature type="domain" description="Gal80p-like C-terminal" evidence="2">
    <location>
        <begin position="132"/>
        <end position="271"/>
    </location>
</feature>
<dbReference type="InterPro" id="IPR036291">
    <property type="entry name" value="NAD(P)-bd_dom_sf"/>
</dbReference>
<dbReference type="SUPFAM" id="SSF55347">
    <property type="entry name" value="Glyceraldehyde-3-phosphate dehydrogenase-like, C-terminal domain"/>
    <property type="match status" value="1"/>
</dbReference>
<dbReference type="Gene3D" id="3.40.50.720">
    <property type="entry name" value="NAD(P)-binding Rossmann-like Domain"/>
    <property type="match status" value="1"/>
</dbReference>
<accession>A0AB39SGZ9</accession>
<dbReference type="RefSeq" id="WP_369263702.1">
    <property type="nucleotide sequence ID" value="NZ_CP163440.1"/>
</dbReference>
<evidence type="ECO:0000259" key="2">
    <source>
        <dbReference type="Pfam" id="PF22685"/>
    </source>
</evidence>
<dbReference type="Gene3D" id="3.30.360.10">
    <property type="entry name" value="Dihydrodipicolinate Reductase, domain 2"/>
    <property type="match status" value="1"/>
</dbReference>
<sequence>MSAQAIRVGIIGTGFWASYGHIPALRTLPEFEVVAVSARRKESAQQAAEKFGIPHAYEDAHDLIKDPDVDLVAVLTPTSQRVPLVKAAIEASKDVYSEWPLTTRTADSEELLALAEAKGVRHVVGLQRRQGPAVRYARDLVAQGYVGDVRAARVSVGVDAFPPVMPEKVAWTFDADAFTHVLSIYGGHFLDVLFQIVGPPKNLTALTETQFPELTVLETGKTVSSAKPDEVMAIGALENGGLFSVQLEGAQKFPTGLQIDITGTEGVLRLTNDRAFENTEDNTVHGVNADSGNGSALAVLPVPEKYRSLPDASLDESVQDLAHLYAAFARDKANGTTEATTFADAVRQHHLIDRIQRSSEQFSA</sequence>
<dbReference type="EMBL" id="CP163440">
    <property type="protein sequence ID" value="XDQ66718.1"/>
    <property type="molecule type" value="Genomic_DNA"/>
</dbReference>
<dbReference type="Pfam" id="PF01408">
    <property type="entry name" value="GFO_IDH_MocA"/>
    <property type="match status" value="1"/>
</dbReference>
<dbReference type="Pfam" id="PF22685">
    <property type="entry name" value="Gal80p_C-like"/>
    <property type="match status" value="1"/>
</dbReference>
<evidence type="ECO:0000259" key="1">
    <source>
        <dbReference type="Pfam" id="PF01408"/>
    </source>
</evidence>
<reference evidence="3" key="1">
    <citation type="submission" date="2024-07" db="EMBL/GenBank/DDBJ databases">
        <authorList>
            <person name="Yu S.T."/>
        </authorList>
    </citation>
    <scope>NUCLEOTIDE SEQUENCE</scope>
    <source>
        <strain evidence="3">R35</strain>
    </source>
</reference>
<dbReference type="GO" id="GO:0000166">
    <property type="term" value="F:nucleotide binding"/>
    <property type="evidence" value="ECO:0007669"/>
    <property type="project" value="InterPro"/>
</dbReference>
<dbReference type="PANTHER" id="PTHR43708:SF1">
    <property type="entry name" value="GALACTOSE_LACTOSE METABOLISM REGULATORY PROTEIN GAL80"/>
    <property type="match status" value="1"/>
</dbReference>
<evidence type="ECO:0000313" key="3">
    <source>
        <dbReference type="EMBL" id="XDQ66718.1"/>
    </source>
</evidence>
<protein>
    <submittedName>
        <fullName evidence="3">Gfo/Idh/MocA family protein</fullName>
    </submittedName>
</protein>
<feature type="domain" description="Gfo/Idh/MocA-like oxidoreductase N-terminal" evidence="1">
    <location>
        <begin position="6"/>
        <end position="125"/>
    </location>
</feature>
<proteinExistence type="predicted"/>
<dbReference type="SUPFAM" id="SSF51735">
    <property type="entry name" value="NAD(P)-binding Rossmann-fold domains"/>
    <property type="match status" value="1"/>
</dbReference>